<dbReference type="OrthoDB" id="10056283at2759"/>
<dbReference type="EMBL" id="CAJNOC010002114">
    <property type="protein sequence ID" value="CAF0913364.1"/>
    <property type="molecule type" value="Genomic_DNA"/>
</dbReference>
<dbReference type="Proteomes" id="UP000663879">
    <property type="component" value="Unassembled WGS sequence"/>
</dbReference>
<dbReference type="AlphaFoldDB" id="A0A814AJ94"/>
<dbReference type="Pfam" id="PF10551">
    <property type="entry name" value="MULE"/>
    <property type="match status" value="1"/>
</dbReference>
<evidence type="ECO:0000313" key="3">
    <source>
        <dbReference type="Proteomes" id="UP000663879"/>
    </source>
</evidence>
<evidence type="ECO:0000259" key="1">
    <source>
        <dbReference type="Pfam" id="PF10551"/>
    </source>
</evidence>
<gene>
    <name evidence="2" type="ORF">OXX778_LOCUS12020</name>
</gene>
<accession>A0A814AJ94</accession>
<organism evidence="2 3">
    <name type="scientific">Brachionus calyciflorus</name>
    <dbReference type="NCBI Taxonomy" id="104777"/>
    <lineage>
        <taxon>Eukaryota</taxon>
        <taxon>Metazoa</taxon>
        <taxon>Spiralia</taxon>
        <taxon>Gnathifera</taxon>
        <taxon>Rotifera</taxon>
        <taxon>Eurotatoria</taxon>
        <taxon>Monogononta</taxon>
        <taxon>Pseudotrocha</taxon>
        <taxon>Ploima</taxon>
        <taxon>Brachionidae</taxon>
        <taxon>Brachionus</taxon>
    </lineage>
</organism>
<keyword evidence="3" id="KW-1185">Reference proteome</keyword>
<proteinExistence type="predicted"/>
<protein>
    <recommendedName>
        <fullName evidence="1">MULE transposase domain-containing protein</fullName>
    </recommendedName>
</protein>
<reference evidence="2" key="1">
    <citation type="submission" date="2021-02" db="EMBL/GenBank/DDBJ databases">
        <authorList>
            <person name="Nowell W R."/>
        </authorList>
    </citation>
    <scope>NUCLEOTIDE SEQUENCE</scope>
    <source>
        <strain evidence="2">Ploen Becks lab</strain>
    </source>
</reference>
<dbReference type="InterPro" id="IPR018289">
    <property type="entry name" value="MULE_transposase_dom"/>
</dbReference>
<sequence>MDEKRSIPFISKGKGKSLMVSDFLVAHSSCPFFSLDEEEWEKAIEKYPCILESHEINYEERTCTGSIVPGQNNYFNNKCVLNQFERLFQMLEFKKEFNFPVKHVIEIVVDNARTHTTQNVNIDSFSENRHWLCDRTFDVAPLIFCQMFSLQVNKNGKTSPVSYGLFSNKEQATYKNFFQFIKSKILNEPLGISSDFEISIINAIEETFEDTLIFSFQTIDLEACTKRGPCI</sequence>
<feature type="domain" description="MULE transposase" evidence="1">
    <location>
        <begin position="133"/>
        <end position="208"/>
    </location>
</feature>
<comment type="caution">
    <text evidence="2">The sequence shown here is derived from an EMBL/GenBank/DDBJ whole genome shotgun (WGS) entry which is preliminary data.</text>
</comment>
<evidence type="ECO:0000313" key="2">
    <source>
        <dbReference type="EMBL" id="CAF0913364.1"/>
    </source>
</evidence>
<name>A0A814AJ94_9BILA</name>